<evidence type="ECO:0000256" key="1">
    <source>
        <dbReference type="ARBA" id="ARBA00022679"/>
    </source>
</evidence>
<reference evidence="3" key="1">
    <citation type="journal article" date="2019" name="Int. J. Syst. Evol. Microbiol.">
        <title>The Global Catalogue of Microorganisms (GCM) 10K type strain sequencing project: providing services to taxonomists for standard genome sequencing and annotation.</title>
        <authorList>
            <consortium name="The Broad Institute Genomics Platform"/>
            <consortium name="The Broad Institute Genome Sequencing Center for Infectious Disease"/>
            <person name="Wu L."/>
            <person name="Ma J."/>
        </authorList>
    </citation>
    <scope>NUCLEOTIDE SEQUENCE [LARGE SCALE GENOMIC DNA]</scope>
    <source>
        <strain evidence="3">CCM 8939</strain>
    </source>
</reference>
<keyword evidence="1 2" id="KW-0808">Transferase</keyword>
<dbReference type="PANTHER" id="PTHR46401:SF2">
    <property type="entry name" value="GLYCOSYLTRANSFERASE WBBK-RELATED"/>
    <property type="match status" value="1"/>
</dbReference>
<evidence type="ECO:0000313" key="2">
    <source>
        <dbReference type="EMBL" id="GGI25628.1"/>
    </source>
</evidence>
<dbReference type="Proteomes" id="UP000645390">
    <property type="component" value="Unassembled WGS sequence"/>
</dbReference>
<dbReference type="Pfam" id="PF13692">
    <property type="entry name" value="Glyco_trans_1_4"/>
    <property type="match status" value="1"/>
</dbReference>
<dbReference type="Gene3D" id="3.40.50.2000">
    <property type="entry name" value="Glycogen Phosphorylase B"/>
    <property type="match status" value="1"/>
</dbReference>
<dbReference type="EMBL" id="BMDJ01000004">
    <property type="protein sequence ID" value="GGI25628.1"/>
    <property type="molecule type" value="Genomic_DNA"/>
</dbReference>
<name>A0ABQ2BGP7_9SPHI</name>
<sequence length="399" mass="45941">MEGIDFVIVGQQPWDTEIGSNCKNIAIEISKKNRVLYINSPLDRITLYRDKNNPKTKRRLDIIKGKANGLIEVQDNLWNLYPDCMVESINWIPSTAIFNLINYYNNKKLSKSILKATEKLGFKHFILFNDNEMFKGYFLNDFLKPKASVYYSRDYMIAVDYWKKHGEQLEPKLIAKNTLCVANSTFLADYCRKYNPNSFYIGQGCDLDIFFRKKTQPEALGLANIKRPIIGYVGAIQSIRLDKDIIAYIALTKPEWTIILVGQEDDIFKASDLHNYKNVIFTGNKPINTLPDFINAFDVCINPQLVNMVTIGNYPRKIDEYLAIGKPVVATATKAMESFSDFVYLAENKEQYIMLIEQALGENSDTLEQKRRSFALKHTWENSVKDLYKAIENTSSDKN</sequence>
<keyword evidence="3" id="KW-1185">Reference proteome</keyword>
<accession>A0ABQ2BGP7</accession>
<gene>
    <name evidence="2" type="ORF">GCM10008119_18620</name>
</gene>
<proteinExistence type="predicted"/>
<organism evidence="2 3">
    <name type="scientific">Pedobacter mendelii</name>
    <dbReference type="NCBI Taxonomy" id="1908240"/>
    <lineage>
        <taxon>Bacteria</taxon>
        <taxon>Pseudomonadati</taxon>
        <taxon>Bacteroidota</taxon>
        <taxon>Sphingobacteriia</taxon>
        <taxon>Sphingobacteriales</taxon>
        <taxon>Sphingobacteriaceae</taxon>
        <taxon>Pedobacter</taxon>
    </lineage>
</organism>
<dbReference type="SUPFAM" id="SSF53756">
    <property type="entry name" value="UDP-Glycosyltransferase/glycogen phosphorylase"/>
    <property type="match status" value="1"/>
</dbReference>
<evidence type="ECO:0000313" key="3">
    <source>
        <dbReference type="Proteomes" id="UP000645390"/>
    </source>
</evidence>
<dbReference type="RefSeq" id="WP_229746685.1">
    <property type="nucleotide sequence ID" value="NZ_BMDJ01000004.1"/>
</dbReference>
<dbReference type="GO" id="GO:0016740">
    <property type="term" value="F:transferase activity"/>
    <property type="evidence" value="ECO:0007669"/>
    <property type="project" value="UniProtKB-KW"/>
</dbReference>
<protein>
    <submittedName>
        <fullName evidence="2">Glycosyl transferase</fullName>
    </submittedName>
</protein>
<dbReference type="PANTHER" id="PTHR46401">
    <property type="entry name" value="GLYCOSYLTRANSFERASE WBBK-RELATED"/>
    <property type="match status" value="1"/>
</dbReference>
<comment type="caution">
    <text evidence="2">The sequence shown here is derived from an EMBL/GenBank/DDBJ whole genome shotgun (WGS) entry which is preliminary data.</text>
</comment>